<reference evidence="3" key="1">
    <citation type="submission" date="2015-01" db="EMBL/GenBank/DDBJ databases">
        <authorList>
            <person name="Durling Mikael"/>
        </authorList>
    </citation>
    <scope>NUCLEOTIDE SEQUENCE</scope>
</reference>
<name>A0A0B7KAH4_BIOOC</name>
<protein>
    <submittedName>
        <fullName evidence="3">Uncharacterized protein</fullName>
    </submittedName>
</protein>
<proteinExistence type="predicted"/>
<dbReference type="InterPro" id="IPR025340">
    <property type="entry name" value="DUF4246"/>
</dbReference>
<dbReference type="Pfam" id="PF14033">
    <property type="entry name" value="DUF4246"/>
    <property type="match status" value="1"/>
</dbReference>
<dbReference type="InterPro" id="IPR049192">
    <property type="entry name" value="DUF4246_C"/>
</dbReference>
<evidence type="ECO:0000259" key="1">
    <source>
        <dbReference type="Pfam" id="PF14033"/>
    </source>
</evidence>
<sequence>MSPRCKGHFWQRSLQLYTRRLLSTANHRYTTARISDKGSVTKTPLQFKYPGVDINLRDHPGQDENHYPVGCHPNVGGIESPILPMREVGMMLLMDKLTDKPEWFKKVFDDTIVEKWRRESQTQSEDGLFATIMRDKMDAPVPQPKRIISEAAFDFCIAELRSKAKYYVQSKLIPTLDSSFNTVVKSDELVSKALHQDMHASFQQLLADQAACPDWHPNSNDKVQDLVHPSMYPFVYGRSRFIHDEVVGIHNAMEFIGQGQIVPKNTDRATLEGVPNNELYLYSPGGLEINPEYWSNTYQWLPANVAFKDNGRPEFTSYINGLRPDKYPDIYKTIERLLDVVIPAWDQCLTEISGNDRHSSGRRSSRFERISEASDENDSLWSPFDVEFWKASDFRLPLDSLVELNKEEKLDKEGECLTREEMDEEQRLYEQGLPPRVAYVDPEKLAREKWRQCRDAVLPEPKSFTEIEYAPRQNLREKFRESGLQVIVKMASIELTPDKPDFPAGGWHIEGQMNERICATALYYVDCENVTSSHLSFCMATDSYLDNSINYEASAFNWLERVYGTGLHCGDAESAANIQQYGIVETRQGRVLAFPNDFQHAVSSFSLQDKAKPGHRRFIALWLVDPHQRIISTSNVPPQQKEWWLQHQDQRNTPVTSQAIPENLMTVEEANEHRLKLMEVRTRVDQISEFGVPGYSFCEH</sequence>
<accession>A0A0B7KAH4</accession>
<dbReference type="InterPro" id="IPR049207">
    <property type="entry name" value="DUF4246_N"/>
</dbReference>
<gene>
    <name evidence="3" type="ORF">BN869_000010167_1</name>
</gene>
<dbReference type="AlphaFoldDB" id="A0A0B7KAH4"/>
<dbReference type="Pfam" id="PF21666">
    <property type="entry name" value="DUF4246_N"/>
    <property type="match status" value="1"/>
</dbReference>
<dbReference type="PANTHER" id="PTHR33119">
    <property type="entry name" value="IFI3P"/>
    <property type="match status" value="1"/>
</dbReference>
<feature type="domain" description="DUF4246" evidence="2">
    <location>
        <begin position="49"/>
        <end position="119"/>
    </location>
</feature>
<feature type="domain" description="DUF4246" evidence="1">
    <location>
        <begin position="151"/>
        <end position="646"/>
    </location>
</feature>
<evidence type="ECO:0000313" key="3">
    <source>
        <dbReference type="EMBL" id="CEO54109.1"/>
    </source>
</evidence>
<dbReference type="EMBL" id="CDPU01000040">
    <property type="protein sequence ID" value="CEO54109.1"/>
    <property type="molecule type" value="Genomic_DNA"/>
</dbReference>
<organism evidence="3">
    <name type="scientific">Bionectria ochroleuca</name>
    <name type="common">Gliocladium roseum</name>
    <dbReference type="NCBI Taxonomy" id="29856"/>
    <lineage>
        <taxon>Eukaryota</taxon>
        <taxon>Fungi</taxon>
        <taxon>Dikarya</taxon>
        <taxon>Ascomycota</taxon>
        <taxon>Pezizomycotina</taxon>
        <taxon>Sordariomycetes</taxon>
        <taxon>Hypocreomycetidae</taxon>
        <taxon>Hypocreales</taxon>
        <taxon>Bionectriaceae</taxon>
        <taxon>Clonostachys</taxon>
    </lineage>
</organism>
<dbReference type="PANTHER" id="PTHR33119:SF1">
    <property type="entry name" value="FE2OG DIOXYGENASE DOMAIN-CONTAINING PROTEIN"/>
    <property type="match status" value="1"/>
</dbReference>
<evidence type="ECO:0000259" key="2">
    <source>
        <dbReference type="Pfam" id="PF21666"/>
    </source>
</evidence>